<dbReference type="EMBL" id="BARS01043598">
    <property type="protein sequence ID" value="GAG40852.1"/>
    <property type="molecule type" value="Genomic_DNA"/>
</dbReference>
<evidence type="ECO:0008006" key="2">
    <source>
        <dbReference type="Google" id="ProtNLM"/>
    </source>
</evidence>
<dbReference type="GO" id="GO:0022625">
    <property type="term" value="C:cytosolic large ribosomal subunit"/>
    <property type="evidence" value="ECO:0007669"/>
    <property type="project" value="TreeGrafter"/>
</dbReference>
<dbReference type="SUPFAM" id="SSF50447">
    <property type="entry name" value="Translation proteins"/>
    <property type="match status" value="1"/>
</dbReference>
<comment type="caution">
    <text evidence="1">The sequence shown here is derived from an EMBL/GenBank/DDBJ whole genome shotgun (WGS) entry which is preliminary data.</text>
</comment>
<organism evidence="1">
    <name type="scientific">marine sediment metagenome</name>
    <dbReference type="NCBI Taxonomy" id="412755"/>
    <lineage>
        <taxon>unclassified sequences</taxon>
        <taxon>metagenomes</taxon>
        <taxon>ecological metagenomes</taxon>
    </lineage>
</organism>
<dbReference type="PANTHER" id="PTHR11229:SF16">
    <property type="entry name" value="LARGE RIBOSOMAL SUBUNIT PROTEIN UL3C"/>
    <property type="match status" value="1"/>
</dbReference>
<accession>X0Y0E0</accession>
<dbReference type="GO" id="GO:0006412">
    <property type="term" value="P:translation"/>
    <property type="evidence" value="ECO:0007669"/>
    <property type="project" value="InterPro"/>
</dbReference>
<dbReference type="AlphaFoldDB" id="X0Y0E0"/>
<dbReference type="PANTHER" id="PTHR11229">
    <property type="entry name" value="50S RIBOSOMAL PROTEIN L3"/>
    <property type="match status" value="1"/>
</dbReference>
<gene>
    <name evidence="1" type="ORF">S01H1_65977</name>
</gene>
<evidence type="ECO:0000313" key="1">
    <source>
        <dbReference type="EMBL" id="GAG40852.1"/>
    </source>
</evidence>
<dbReference type="InterPro" id="IPR009000">
    <property type="entry name" value="Transl_B-barrel_sf"/>
</dbReference>
<name>X0Y0E0_9ZZZZ</name>
<protein>
    <recommendedName>
        <fullName evidence="2">50S ribosomal protein L3</fullName>
    </recommendedName>
</protein>
<reference evidence="1" key="1">
    <citation type="journal article" date="2014" name="Front. Microbiol.">
        <title>High frequency of phylogenetically diverse reductive dehalogenase-homologous genes in deep subseafloor sedimentary metagenomes.</title>
        <authorList>
            <person name="Kawai M."/>
            <person name="Futagami T."/>
            <person name="Toyoda A."/>
            <person name="Takaki Y."/>
            <person name="Nishi S."/>
            <person name="Hori S."/>
            <person name="Arai W."/>
            <person name="Tsubouchi T."/>
            <person name="Morono Y."/>
            <person name="Uchiyama I."/>
            <person name="Ito T."/>
            <person name="Fujiyama A."/>
            <person name="Inagaki F."/>
            <person name="Takami H."/>
        </authorList>
    </citation>
    <scope>NUCLEOTIDE SEQUENCE</scope>
    <source>
        <strain evidence="1">Expedition CK06-06</strain>
    </source>
</reference>
<dbReference type="GO" id="GO:0003735">
    <property type="term" value="F:structural constituent of ribosome"/>
    <property type="evidence" value="ECO:0007669"/>
    <property type="project" value="InterPro"/>
</dbReference>
<proteinExistence type="predicted"/>
<dbReference type="InterPro" id="IPR019927">
    <property type="entry name" value="Ribosomal_uL3_bac/org-type"/>
</dbReference>
<sequence length="65" mass="6652">MLSGLIGRKIGMTQVFNEGGTVEAVTAIEAGPCTVTQIKSVDKEGYNAVQLGLARRSGSILLSGG</sequence>
<dbReference type="Gene3D" id="2.40.30.10">
    <property type="entry name" value="Translation factors"/>
    <property type="match status" value="1"/>
</dbReference>
<feature type="non-terminal residue" evidence="1">
    <location>
        <position position="65"/>
    </location>
</feature>